<comment type="caution">
    <text evidence="1">The sequence shown here is derived from an EMBL/GenBank/DDBJ whole genome shotgun (WGS) entry which is preliminary data.</text>
</comment>
<protein>
    <submittedName>
        <fullName evidence="1">Carboxypeptidase-like regulatory domain-containing protein</fullName>
    </submittedName>
</protein>
<dbReference type="EMBL" id="JAQGEF010000003">
    <property type="protein sequence ID" value="MDA3613989.1"/>
    <property type="molecule type" value="Genomic_DNA"/>
</dbReference>
<dbReference type="Pfam" id="PF13715">
    <property type="entry name" value="CarbopepD_reg_2"/>
    <property type="match status" value="1"/>
</dbReference>
<gene>
    <name evidence="1" type="ORF">O3P16_04175</name>
</gene>
<dbReference type="SUPFAM" id="SSF49464">
    <property type="entry name" value="Carboxypeptidase regulatory domain-like"/>
    <property type="match status" value="1"/>
</dbReference>
<sequence>MRILSILTSFLIFCTSGYSQFIRGTITDIVNNNVIANASIYINNSTLGTTSSQGGKFQLHTKGLKKIELIVSHIGYNRYIQEIIIKENEDLNLSIKLSPEDASLENVVIEPYEKEDWKKWGRYFLNVFLGENEAALKCKVLNTDDITFRYFKKSKRLVAIAKKPLVVVNDYLGYNIKYDLMNFEADFNSNMTNYSGLVLFTEKDEKTKKKYIKNREKAYEGSKTEFLRSTFTKSWQEDGFEVKRMYRIYNAEKERMKEKVKLLVNNHIAKHGRFAFNVDSLIGNKDTIAYYHQKSREDNYEDVFSPHFLTPDSIIIATQPTTKDIYFNDYLYIVSKKAKEEKDYMLRYNINRAAYYQRSNLYLVEKNVPIRIFSDGNYAPTEQMIHFGYWSWRENVSTMLPSDYYPEKDLK</sequence>
<proteinExistence type="predicted"/>
<dbReference type="Gene3D" id="2.60.40.1120">
    <property type="entry name" value="Carboxypeptidase-like, regulatory domain"/>
    <property type="match status" value="1"/>
</dbReference>
<dbReference type="Proteomes" id="UP001210231">
    <property type="component" value="Unassembled WGS sequence"/>
</dbReference>
<organism evidence="1 2">
    <name type="scientific">Polluticaenibacter yanchengensis</name>
    <dbReference type="NCBI Taxonomy" id="3014562"/>
    <lineage>
        <taxon>Bacteria</taxon>
        <taxon>Pseudomonadati</taxon>
        <taxon>Bacteroidota</taxon>
        <taxon>Chitinophagia</taxon>
        <taxon>Chitinophagales</taxon>
        <taxon>Chitinophagaceae</taxon>
        <taxon>Polluticaenibacter</taxon>
    </lineage>
</organism>
<name>A0ABT4UGK6_9BACT</name>
<dbReference type="RefSeq" id="WP_407030318.1">
    <property type="nucleotide sequence ID" value="NZ_JAQGEF010000003.1"/>
</dbReference>
<keyword evidence="2" id="KW-1185">Reference proteome</keyword>
<evidence type="ECO:0000313" key="1">
    <source>
        <dbReference type="EMBL" id="MDA3613989.1"/>
    </source>
</evidence>
<reference evidence="1 2" key="1">
    <citation type="submission" date="2022-12" db="EMBL/GenBank/DDBJ databases">
        <title>Chitinophagaceae gen. sp. nov., a new member of the family Chitinophagaceae, isolated from soil in a chemical factory.</title>
        <authorList>
            <person name="Ke Z."/>
        </authorList>
    </citation>
    <scope>NUCLEOTIDE SEQUENCE [LARGE SCALE GENOMIC DNA]</scope>
    <source>
        <strain evidence="1 2">LY-5</strain>
    </source>
</reference>
<evidence type="ECO:0000313" key="2">
    <source>
        <dbReference type="Proteomes" id="UP001210231"/>
    </source>
</evidence>
<dbReference type="InterPro" id="IPR008969">
    <property type="entry name" value="CarboxyPept-like_regulatory"/>
</dbReference>
<accession>A0ABT4UGK6</accession>